<organism evidence="1 2">
    <name type="scientific">Corchorus olitorius</name>
    <dbReference type="NCBI Taxonomy" id="93759"/>
    <lineage>
        <taxon>Eukaryota</taxon>
        <taxon>Viridiplantae</taxon>
        <taxon>Streptophyta</taxon>
        <taxon>Embryophyta</taxon>
        <taxon>Tracheophyta</taxon>
        <taxon>Spermatophyta</taxon>
        <taxon>Magnoliopsida</taxon>
        <taxon>eudicotyledons</taxon>
        <taxon>Gunneridae</taxon>
        <taxon>Pentapetalae</taxon>
        <taxon>rosids</taxon>
        <taxon>malvids</taxon>
        <taxon>Malvales</taxon>
        <taxon>Malvaceae</taxon>
        <taxon>Grewioideae</taxon>
        <taxon>Apeibeae</taxon>
        <taxon>Corchorus</taxon>
    </lineage>
</organism>
<evidence type="ECO:0000313" key="2">
    <source>
        <dbReference type="Proteomes" id="UP000187203"/>
    </source>
</evidence>
<name>A0A1R3KRK4_9ROSI</name>
<keyword evidence="2" id="KW-1185">Reference proteome</keyword>
<dbReference type="PANTHER" id="PTHR47457">
    <property type="entry name" value="OS05G0345500 PROTEIN"/>
    <property type="match status" value="1"/>
</dbReference>
<gene>
    <name evidence="1" type="ORF">COLO4_05222</name>
</gene>
<proteinExistence type="predicted"/>
<dbReference type="STRING" id="93759.A0A1R3KRK4"/>
<sequence>MCKPGQFASWPVTGPNALLPFRFFRVLLTGPTTDSSNPWNFCICFLELYGYFH</sequence>
<dbReference type="Proteomes" id="UP000187203">
    <property type="component" value="Unassembled WGS sequence"/>
</dbReference>
<dbReference type="EMBL" id="AWUE01012272">
    <property type="protein sequence ID" value="OMP09694.1"/>
    <property type="molecule type" value="Genomic_DNA"/>
</dbReference>
<accession>A0A1R3KRK4</accession>
<reference evidence="2" key="1">
    <citation type="submission" date="2013-09" db="EMBL/GenBank/DDBJ databases">
        <title>Corchorus olitorius genome sequencing.</title>
        <authorList>
            <person name="Alam M."/>
            <person name="Haque M.S."/>
            <person name="Islam M.S."/>
            <person name="Emdad E.M."/>
            <person name="Islam M.M."/>
            <person name="Ahmed B."/>
            <person name="Halim A."/>
            <person name="Hossen Q.M.M."/>
            <person name="Hossain M.Z."/>
            <person name="Ahmed R."/>
            <person name="Khan M.M."/>
            <person name="Islam R."/>
            <person name="Rashid M.M."/>
            <person name="Khan S.A."/>
            <person name="Rahman M.S."/>
            <person name="Alam M."/>
            <person name="Yahiya A.S."/>
            <person name="Khan M.S."/>
            <person name="Azam M.S."/>
            <person name="Haque T."/>
            <person name="Lashkar M.Z.H."/>
            <person name="Akhand A.I."/>
            <person name="Morshed G."/>
            <person name="Roy S."/>
            <person name="Uddin K.S."/>
            <person name="Rabeya T."/>
            <person name="Hossain A.S."/>
            <person name="Chowdhury A."/>
            <person name="Snigdha A.R."/>
            <person name="Mortoza M.S."/>
            <person name="Matin S.A."/>
            <person name="Hoque S.M.E."/>
            <person name="Islam M.K."/>
            <person name="Roy D.K."/>
            <person name="Haider R."/>
            <person name="Moosa M.M."/>
            <person name="Elias S.M."/>
            <person name="Hasan A.M."/>
            <person name="Jahan S."/>
            <person name="Shafiuddin M."/>
            <person name="Mahmood N."/>
            <person name="Shommy N.S."/>
        </authorList>
    </citation>
    <scope>NUCLEOTIDE SEQUENCE [LARGE SCALE GENOMIC DNA]</scope>
    <source>
        <strain evidence="2">cv. O-4</strain>
    </source>
</reference>
<evidence type="ECO:0000313" key="1">
    <source>
        <dbReference type="EMBL" id="OMP09694.1"/>
    </source>
</evidence>
<dbReference type="PANTHER" id="PTHR47457:SF1">
    <property type="entry name" value="BTB DOMAIN-CONTAINING PROTEIN-RELATED"/>
    <property type="match status" value="1"/>
</dbReference>
<comment type="caution">
    <text evidence="1">The sequence shown here is derived from an EMBL/GenBank/DDBJ whole genome shotgun (WGS) entry which is preliminary data.</text>
</comment>
<dbReference type="OrthoDB" id="1482944at2759"/>
<protein>
    <submittedName>
        <fullName evidence="1">Uncharacterized protein</fullName>
    </submittedName>
</protein>
<dbReference type="AlphaFoldDB" id="A0A1R3KRK4"/>